<protein>
    <submittedName>
        <fullName evidence="2">Helix-turn-helix domain-containing protein</fullName>
    </submittedName>
</protein>
<keyword evidence="3" id="KW-1185">Reference proteome</keyword>
<proteinExistence type="predicted"/>
<reference evidence="2 3" key="2">
    <citation type="submission" date="2019-09" db="EMBL/GenBank/DDBJ databases">
        <authorList>
            <person name="Jin C."/>
        </authorList>
    </citation>
    <scope>NUCLEOTIDE SEQUENCE [LARGE SCALE GENOMIC DNA]</scope>
    <source>
        <strain evidence="2 3">AN110305</strain>
    </source>
</reference>
<dbReference type="Pfam" id="PF19054">
    <property type="entry name" value="DUF5753"/>
    <property type="match status" value="1"/>
</dbReference>
<dbReference type="SMART" id="SM00530">
    <property type="entry name" value="HTH_XRE"/>
    <property type="match status" value="1"/>
</dbReference>
<organism evidence="2 3">
    <name type="scientific">Solihabitans fulvus</name>
    <dbReference type="NCBI Taxonomy" id="1892852"/>
    <lineage>
        <taxon>Bacteria</taxon>
        <taxon>Bacillati</taxon>
        <taxon>Actinomycetota</taxon>
        <taxon>Actinomycetes</taxon>
        <taxon>Pseudonocardiales</taxon>
        <taxon>Pseudonocardiaceae</taxon>
        <taxon>Solihabitans</taxon>
    </lineage>
</organism>
<dbReference type="RefSeq" id="WP_149854546.1">
    <property type="nucleotide sequence ID" value="NZ_VUOB01000077.1"/>
</dbReference>
<evidence type="ECO:0000313" key="3">
    <source>
        <dbReference type="Proteomes" id="UP000323454"/>
    </source>
</evidence>
<feature type="domain" description="HTH cro/C1-type" evidence="1">
    <location>
        <begin position="19"/>
        <end position="73"/>
    </location>
</feature>
<dbReference type="SUPFAM" id="SSF47413">
    <property type="entry name" value="lambda repressor-like DNA-binding domains"/>
    <property type="match status" value="1"/>
</dbReference>
<dbReference type="InterPro" id="IPR010982">
    <property type="entry name" value="Lambda_DNA-bd_dom_sf"/>
</dbReference>
<dbReference type="Proteomes" id="UP000323454">
    <property type="component" value="Unassembled WGS sequence"/>
</dbReference>
<reference evidence="2 3" key="1">
    <citation type="submission" date="2019-09" db="EMBL/GenBank/DDBJ databases">
        <title>Goodfellowia gen. nov., a new genus of the Pseudonocardineae related to Actinoalloteichus, containing Goodfellowia coeruleoviolacea gen. nov., comb. nov. gen. nov., comb. nov.</title>
        <authorList>
            <person name="Labeda D."/>
        </authorList>
    </citation>
    <scope>NUCLEOTIDE SEQUENCE [LARGE SCALE GENOMIC DNA]</scope>
    <source>
        <strain evidence="2 3">AN110305</strain>
    </source>
</reference>
<dbReference type="Gene3D" id="1.10.260.40">
    <property type="entry name" value="lambda repressor-like DNA-binding domains"/>
    <property type="match status" value="1"/>
</dbReference>
<accession>A0A5B2WMX7</accession>
<sequence>MPAGNPHTSVRSRTVAAELRALREQRNLSCEDVAEVLGVSASKVSRMETGKSGLQYEDVAALLGFYRVPMSKRHELLDRLKRSDERGWWERQAGLPQLWRALIEFEAKAARIHDYQSLVVPGLLQTGEYCRALIEGLDKTLSDGELDNLVAARMARQTLLTRANAMQYLAVISEDALRQDIGAPGVMLRQIRHLLSAAERPNITVRVVPRGIGVHVGLRGPFIILEFADEPHLVHLENQDTAMFLDEEPDLSAYRVAFRNILGVSLAPAATAERLAMIAEELTGRTAP</sequence>
<comment type="caution">
    <text evidence="2">The sequence shown here is derived from an EMBL/GenBank/DDBJ whole genome shotgun (WGS) entry which is preliminary data.</text>
</comment>
<dbReference type="CDD" id="cd00093">
    <property type="entry name" value="HTH_XRE"/>
    <property type="match status" value="1"/>
</dbReference>
<evidence type="ECO:0000313" key="2">
    <source>
        <dbReference type="EMBL" id="KAA2252130.1"/>
    </source>
</evidence>
<dbReference type="EMBL" id="VUOB01000077">
    <property type="protein sequence ID" value="KAA2252130.1"/>
    <property type="molecule type" value="Genomic_DNA"/>
</dbReference>
<dbReference type="OrthoDB" id="3436002at2"/>
<name>A0A5B2WMX7_9PSEU</name>
<dbReference type="GO" id="GO:0003677">
    <property type="term" value="F:DNA binding"/>
    <property type="evidence" value="ECO:0007669"/>
    <property type="project" value="InterPro"/>
</dbReference>
<evidence type="ECO:0000259" key="1">
    <source>
        <dbReference type="PROSITE" id="PS50943"/>
    </source>
</evidence>
<dbReference type="AlphaFoldDB" id="A0A5B2WMX7"/>
<dbReference type="PROSITE" id="PS50943">
    <property type="entry name" value="HTH_CROC1"/>
    <property type="match status" value="1"/>
</dbReference>
<gene>
    <name evidence="2" type="ORF">F0L68_36890</name>
</gene>
<dbReference type="Pfam" id="PF13560">
    <property type="entry name" value="HTH_31"/>
    <property type="match status" value="1"/>
</dbReference>
<dbReference type="InterPro" id="IPR043917">
    <property type="entry name" value="DUF5753"/>
</dbReference>
<dbReference type="InterPro" id="IPR001387">
    <property type="entry name" value="Cro/C1-type_HTH"/>
</dbReference>